<dbReference type="SUPFAM" id="SSF56399">
    <property type="entry name" value="ADP-ribosylation"/>
    <property type="match status" value="1"/>
</dbReference>
<dbReference type="EMBL" id="CAXHTB010000005">
    <property type="protein sequence ID" value="CAL0306818.1"/>
    <property type="molecule type" value="Genomic_DNA"/>
</dbReference>
<dbReference type="Proteomes" id="UP001497480">
    <property type="component" value="Unassembled WGS sequence"/>
</dbReference>
<dbReference type="PROSITE" id="PS51879">
    <property type="entry name" value="RST"/>
    <property type="match status" value="1"/>
</dbReference>
<evidence type="ECO:0000256" key="2">
    <source>
        <dbReference type="ARBA" id="ARBA00022473"/>
    </source>
</evidence>
<keyword evidence="3" id="KW-0346">Stress response</keyword>
<dbReference type="Pfam" id="PF12174">
    <property type="entry name" value="RST"/>
    <property type="match status" value="1"/>
</dbReference>
<comment type="subcellular location">
    <subcellularLocation>
        <location evidence="1">Nucleus</location>
    </subcellularLocation>
</comment>
<evidence type="ECO:0000259" key="7">
    <source>
        <dbReference type="PROSITE" id="PS51879"/>
    </source>
</evidence>
<feature type="domain" description="RST" evidence="7">
    <location>
        <begin position="256"/>
        <end position="327"/>
    </location>
</feature>
<feature type="domain" description="PARP catalytic" evidence="6">
    <location>
        <begin position="51"/>
        <end position="263"/>
    </location>
</feature>
<sequence length="349" mass="38956">MDRYNNRPVSRSSKKSVNYHVDDDGGATSDSESCASSGGGEIISTVLPRREDFDERFGKMEESEKVRNVMESKFVRWLESHGLKPEVDVVHRNVCSNVMLQAKVQCFQIFMRAVAKLREGDPNVKYAWYGASSKGEIDDIVEHGFGGKNLSNGLRLSPEDNPLESVKRSVADKHGLRHMLLCRVILGRTELVQSGSDQWRPSSEEFDSGVVESVSAPKEYVVWCSKINTHVLPEFVLSFKLPSSSSSGRVSVEQPLRPTSPWMPFPALIALLSRTLPSPDITMINKFHKDYAEKKISRQELIQKVRVIAGDTLLASIIKTFRARKIPASCLKPPIRSKNGNRPGSNGLE</sequence>
<feature type="region of interest" description="Disordered" evidence="5">
    <location>
        <begin position="1"/>
        <end position="40"/>
    </location>
</feature>
<evidence type="ECO:0000259" key="6">
    <source>
        <dbReference type="PROSITE" id="PS51059"/>
    </source>
</evidence>
<evidence type="ECO:0000256" key="4">
    <source>
        <dbReference type="ARBA" id="ARBA00023242"/>
    </source>
</evidence>
<dbReference type="Gene3D" id="3.90.228.10">
    <property type="match status" value="1"/>
</dbReference>
<proteinExistence type="predicted"/>
<dbReference type="InterPro" id="IPR012317">
    <property type="entry name" value="Poly(ADP-ribose)pol_cat_dom"/>
</dbReference>
<reference evidence="8 9" key="1">
    <citation type="submission" date="2024-03" db="EMBL/GenBank/DDBJ databases">
        <authorList>
            <person name="Martinez-Hernandez J."/>
        </authorList>
    </citation>
    <scope>NUCLEOTIDE SEQUENCE [LARGE SCALE GENOMIC DNA]</scope>
</reference>
<dbReference type="GO" id="GO:0003950">
    <property type="term" value="F:NAD+ poly-ADP-ribosyltransferase activity"/>
    <property type="evidence" value="ECO:0007669"/>
    <property type="project" value="InterPro"/>
</dbReference>
<dbReference type="PROSITE" id="PS51059">
    <property type="entry name" value="PARP_CATALYTIC"/>
    <property type="match status" value="1"/>
</dbReference>
<keyword evidence="9" id="KW-1185">Reference proteome</keyword>
<dbReference type="AlphaFoldDB" id="A0AAV1WCR6"/>
<gene>
    <name evidence="8" type="ORF">LLUT_LOCUS7878</name>
</gene>
<accession>A0AAV1WCR6</accession>
<dbReference type="GO" id="GO:0005634">
    <property type="term" value="C:nucleus"/>
    <property type="evidence" value="ECO:0007669"/>
    <property type="project" value="UniProtKB-SubCell"/>
</dbReference>
<comment type="caution">
    <text evidence="8">The sequence shown here is derived from an EMBL/GenBank/DDBJ whole genome shotgun (WGS) entry which is preliminary data.</text>
</comment>
<dbReference type="InterPro" id="IPR044964">
    <property type="entry name" value="RCD1/SRO1-5"/>
</dbReference>
<evidence type="ECO:0000256" key="5">
    <source>
        <dbReference type="SAM" id="MobiDB-lite"/>
    </source>
</evidence>
<organism evidence="8 9">
    <name type="scientific">Lupinus luteus</name>
    <name type="common">European yellow lupine</name>
    <dbReference type="NCBI Taxonomy" id="3873"/>
    <lineage>
        <taxon>Eukaryota</taxon>
        <taxon>Viridiplantae</taxon>
        <taxon>Streptophyta</taxon>
        <taxon>Embryophyta</taxon>
        <taxon>Tracheophyta</taxon>
        <taxon>Spermatophyta</taxon>
        <taxon>Magnoliopsida</taxon>
        <taxon>eudicotyledons</taxon>
        <taxon>Gunneridae</taxon>
        <taxon>Pentapetalae</taxon>
        <taxon>rosids</taxon>
        <taxon>fabids</taxon>
        <taxon>Fabales</taxon>
        <taxon>Fabaceae</taxon>
        <taxon>Papilionoideae</taxon>
        <taxon>50 kb inversion clade</taxon>
        <taxon>genistoids sensu lato</taxon>
        <taxon>core genistoids</taxon>
        <taxon>Genisteae</taxon>
        <taxon>Lupinus</taxon>
    </lineage>
</organism>
<dbReference type="PANTHER" id="PTHR32263">
    <property type="entry name" value="INACTIVE POLY [ADP-RIBOSE] POLYMERASE SRO4-RELATED"/>
    <property type="match status" value="1"/>
</dbReference>
<keyword evidence="4" id="KW-0539">Nucleus</keyword>
<evidence type="ECO:0000313" key="8">
    <source>
        <dbReference type="EMBL" id="CAL0306818.1"/>
    </source>
</evidence>
<evidence type="ECO:0000313" key="9">
    <source>
        <dbReference type="Proteomes" id="UP001497480"/>
    </source>
</evidence>
<evidence type="ECO:0000256" key="1">
    <source>
        <dbReference type="ARBA" id="ARBA00004123"/>
    </source>
</evidence>
<dbReference type="PANTHER" id="PTHR32263:SF12">
    <property type="entry name" value="INACTIVE POLY [ADP-RIBOSE] POLYMERASE SRO4-RELATED"/>
    <property type="match status" value="1"/>
</dbReference>
<protein>
    <submittedName>
        <fullName evidence="8">Uncharacterized protein</fullName>
    </submittedName>
</protein>
<keyword evidence="2" id="KW-0217">Developmental protein</keyword>
<dbReference type="InterPro" id="IPR022003">
    <property type="entry name" value="RST"/>
</dbReference>
<evidence type="ECO:0000256" key="3">
    <source>
        <dbReference type="ARBA" id="ARBA00023016"/>
    </source>
</evidence>
<name>A0AAV1WCR6_LUPLU</name>